<feature type="domain" description="Aminomethyltransferase C-terminal" evidence="1">
    <location>
        <begin position="2"/>
        <end position="40"/>
    </location>
</feature>
<dbReference type="InterPro" id="IPR029043">
    <property type="entry name" value="GcvT/YgfZ_C"/>
</dbReference>
<dbReference type="Pfam" id="PF08669">
    <property type="entry name" value="GCV_T_C"/>
    <property type="match status" value="1"/>
</dbReference>
<proteinExistence type="predicted"/>
<organism evidence="2 3">
    <name type="scientific">Salipiger pallidus</name>
    <dbReference type="NCBI Taxonomy" id="1775170"/>
    <lineage>
        <taxon>Bacteria</taxon>
        <taxon>Pseudomonadati</taxon>
        <taxon>Pseudomonadota</taxon>
        <taxon>Alphaproteobacteria</taxon>
        <taxon>Rhodobacterales</taxon>
        <taxon>Roseobacteraceae</taxon>
        <taxon>Salipiger</taxon>
    </lineage>
</organism>
<sequence length="70" mass="7439">MQLGVVAFATRSHILGQTIALARVDVTHAGLGTALEIGQIDYHQKRLAHPVVPFPRLGLGKARAKGDDIA</sequence>
<dbReference type="Proteomes" id="UP000617145">
    <property type="component" value="Unassembled WGS sequence"/>
</dbReference>
<dbReference type="InterPro" id="IPR013977">
    <property type="entry name" value="GcvT_C"/>
</dbReference>
<dbReference type="EMBL" id="BMJV01000001">
    <property type="protein sequence ID" value="GGG62042.1"/>
    <property type="molecule type" value="Genomic_DNA"/>
</dbReference>
<comment type="caution">
    <text evidence="2">The sequence shown here is derived from an EMBL/GenBank/DDBJ whole genome shotgun (WGS) entry which is preliminary data.</text>
</comment>
<name>A0A8J2ZH02_9RHOB</name>
<dbReference type="AlphaFoldDB" id="A0A8J2ZH02"/>
<evidence type="ECO:0000313" key="3">
    <source>
        <dbReference type="Proteomes" id="UP000617145"/>
    </source>
</evidence>
<protein>
    <recommendedName>
        <fullName evidence="1">Aminomethyltransferase C-terminal domain-containing protein</fullName>
    </recommendedName>
</protein>
<dbReference type="SUPFAM" id="SSF101790">
    <property type="entry name" value="Aminomethyltransferase beta-barrel domain"/>
    <property type="match status" value="1"/>
</dbReference>
<evidence type="ECO:0000313" key="2">
    <source>
        <dbReference type="EMBL" id="GGG62042.1"/>
    </source>
</evidence>
<gene>
    <name evidence="2" type="ORF">GCM10011415_05330</name>
</gene>
<evidence type="ECO:0000259" key="1">
    <source>
        <dbReference type="Pfam" id="PF08669"/>
    </source>
</evidence>
<keyword evidence="3" id="KW-1185">Reference proteome</keyword>
<dbReference type="Gene3D" id="2.40.30.110">
    <property type="entry name" value="Aminomethyltransferase beta-barrel domains"/>
    <property type="match status" value="1"/>
</dbReference>
<reference evidence="2" key="2">
    <citation type="submission" date="2020-09" db="EMBL/GenBank/DDBJ databases">
        <authorList>
            <person name="Sun Q."/>
            <person name="Zhou Y."/>
        </authorList>
    </citation>
    <scope>NUCLEOTIDE SEQUENCE</scope>
    <source>
        <strain evidence="2">CGMCC 1.15762</strain>
    </source>
</reference>
<accession>A0A8J2ZH02</accession>
<reference evidence="2" key="1">
    <citation type="journal article" date="2014" name="Int. J. Syst. Evol. Microbiol.">
        <title>Complete genome sequence of Corynebacterium casei LMG S-19264T (=DSM 44701T), isolated from a smear-ripened cheese.</title>
        <authorList>
            <consortium name="US DOE Joint Genome Institute (JGI-PGF)"/>
            <person name="Walter F."/>
            <person name="Albersmeier A."/>
            <person name="Kalinowski J."/>
            <person name="Ruckert C."/>
        </authorList>
    </citation>
    <scope>NUCLEOTIDE SEQUENCE</scope>
    <source>
        <strain evidence="2">CGMCC 1.15762</strain>
    </source>
</reference>